<dbReference type="AlphaFoldDB" id="A0AAX1JGH7"/>
<dbReference type="Proteomes" id="UP000663583">
    <property type="component" value="Chromosome"/>
</dbReference>
<gene>
    <name evidence="4" type="ORF">I2456_07370</name>
</gene>
<name>A0AAX1JGH7_9MYCO</name>
<dbReference type="PANTHER" id="PTHR10742">
    <property type="entry name" value="FLAVIN MONOAMINE OXIDASE"/>
    <property type="match status" value="1"/>
</dbReference>
<protein>
    <submittedName>
        <fullName evidence="4">FAD-dependent oxidoreductase</fullName>
    </submittedName>
</protein>
<dbReference type="Gene3D" id="3.50.50.60">
    <property type="entry name" value="FAD/NAD(P)-binding domain"/>
    <property type="match status" value="1"/>
</dbReference>
<dbReference type="InterPro" id="IPR036188">
    <property type="entry name" value="FAD/NAD-bd_sf"/>
</dbReference>
<dbReference type="PRINTS" id="PR00420">
    <property type="entry name" value="RNGMNOXGNASE"/>
</dbReference>
<dbReference type="SUPFAM" id="SSF51905">
    <property type="entry name" value="FAD/NAD(P)-binding domain"/>
    <property type="match status" value="1"/>
</dbReference>
<comment type="similarity">
    <text evidence="1">Belongs to the flavin monoamine oxidase family.</text>
</comment>
<dbReference type="Pfam" id="PF01593">
    <property type="entry name" value="Amino_oxidase"/>
    <property type="match status" value="1"/>
</dbReference>
<dbReference type="InterPro" id="IPR002937">
    <property type="entry name" value="Amino_oxidase"/>
</dbReference>
<dbReference type="PANTHER" id="PTHR10742:SF386">
    <property type="entry name" value="LYSINE-SPECIFIC HISTONE DEMETHYLASE 1A"/>
    <property type="match status" value="1"/>
</dbReference>
<evidence type="ECO:0000259" key="3">
    <source>
        <dbReference type="Pfam" id="PF01593"/>
    </source>
</evidence>
<dbReference type="Gene3D" id="3.90.660.10">
    <property type="match status" value="1"/>
</dbReference>
<proteinExistence type="inferred from homology"/>
<organism evidence="4 5">
    <name type="scientific">Mycobacterium kubicae</name>
    <dbReference type="NCBI Taxonomy" id="120959"/>
    <lineage>
        <taxon>Bacteria</taxon>
        <taxon>Bacillati</taxon>
        <taxon>Actinomycetota</taxon>
        <taxon>Actinomycetes</taxon>
        <taxon>Mycobacteriales</taxon>
        <taxon>Mycobacteriaceae</taxon>
        <taxon>Mycobacterium</taxon>
        <taxon>Mycobacterium simiae complex</taxon>
    </lineage>
</organism>
<dbReference type="InterPro" id="IPR050281">
    <property type="entry name" value="Flavin_monoamine_oxidase"/>
</dbReference>
<dbReference type="GO" id="GO:0006598">
    <property type="term" value="P:polyamine catabolic process"/>
    <property type="evidence" value="ECO:0007669"/>
    <property type="project" value="TreeGrafter"/>
</dbReference>
<evidence type="ECO:0000256" key="2">
    <source>
        <dbReference type="ARBA" id="ARBA00023002"/>
    </source>
</evidence>
<dbReference type="RefSeq" id="WP_085075574.1">
    <property type="nucleotide sequence ID" value="NZ_BLKU01000003.1"/>
</dbReference>
<dbReference type="KEGG" id="mku:I2456_07370"/>
<keyword evidence="2" id="KW-0560">Oxidoreductase</keyword>
<evidence type="ECO:0000313" key="5">
    <source>
        <dbReference type="Proteomes" id="UP000663583"/>
    </source>
</evidence>
<dbReference type="PROSITE" id="PS51257">
    <property type="entry name" value="PROKAR_LIPOPROTEIN"/>
    <property type="match status" value="1"/>
</dbReference>
<sequence length="447" mass="47672">MSRRGFLAATMSVAGAGIAGCATDRSKPPTSDTRSVLVVGAGIAGLAAARQLADAGRAVRVIEARNRIGGRITTTRDWGVPLEIGASWVHGVTNNPLTDLVAQSGMKLIATDYDKWARLVVDPGLQPMDYDQRQWRKFVADARAEADGGSLAAAVNGAANRDELTDQEHAELGFYVRTQIEQEYAADADQLSATTFDEGNYTSGDQAVLSNGYDAVPRLLAEGLDIVYNAAVTDVVRRAESVTVRAGGRQFDGSAAIVTVPLGVLKTDAIRFDPALPEGHLHAVRALGFGVLSKTHFRFDRRTWDKNNAFYQFLGTEPGWVQWFSLPVSAGPIMVAFNAGHFGRSVEAMAGADLIAGALPTARRLFGDDIAPVGVLNSGWTLDPYALGAYSFHAPGSGLDDRRRLQEPIGDRLYFAGEAVGVDNPATVHGALRSGQHAASELLRRLG</sequence>
<evidence type="ECO:0000313" key="4">
    <source>
        <dbReference type="EMBL" id="QPI40594.1"/>
    </source>
</evidence>
<dbReference type="EMBL" id="CP065047">
    <property type="protein sequence ID" value="QPI40594.1"/>
    <property type="molecule type" value="Genomic_DNA"/>
</dbReference>
<dbReference type="SUPFAM" id="SSF54373">
    <property type="entry name" value="FAD-linked reductases, C-terminal domain"/>
    <property type="match status" value="1"/>
</dbReference>
<evidence type="ECO:0000256" key="1">
    <source>
        <dbReference type="ARBA" id="ARBA00005995"/>
    </source>
</evidence>
<feature type="domain" description="Amine oxidase" evidence="3">
    <location>
        <begin position="43"/>
        <end position="443"/>
    </location>
</feature>
<reference evidence="4" key="1">
    <citation type="submission" date="2020-11" db="EMBL/GenBank/DDBJ databases">
        <title>Intraspecies plasmid and genomic variation of Mycobacterium kubicae revealed by the complete genome sequences of two clinical isolates.</title>
        <authorList>
            <person name="Hendrix J.R."/>
            <person name="Epperson L.E."/>
            <person name="Honda J.R."/>
            <person name="Strong M."/>
        </authorList>
    </citation>
    <scope>NUCLEOTIDE SEQUENCE</scope>
    <source>
        <strain evidence="4">JCM 13573</strain>
    </source>
</reference>
<dbReference type="GO" id="GO:0046592">
    <property type="term" value="F:polyamine oxidase activity"/>
    <property type="evidence" value="ECO:0007669"/>
    <property type="project" value="TreeGrafter"/>
</dbReference>
<accession>A0AAX1JGH7</accession>